<keyword evidence="4" id="KW-1185">Reference proteome</keyword>
<keyword evidence="2" id="KW-0732">Signal</keyword>
<feature type="region of interest" description="Disordered" evidence="1">
    <location>
        <begin position="876"/>
        <end position="918"/>
    </location>
</feature>
<dbReference type="EMBL" id="BTSX01000003">
    <property type="protein sequence ID" value="GMS89702.1"/>
    <property type="molecule type" value="Genomic_DNA"/>
</dbReference>
<protein>
    <submittedName>
        <fullName evidence="3">Uncharacterized protein</fullName>
    </submittedName>
</protein>
<evidence type="ECO:0000256" key="2">
    <source>
        <dbReference type="SAM" id="SignalP"/>
    </source>
</evidence>
<feature type="non-terminal residue" evidence="3">
    <location>
        <position position="1"/>
    </location>
</feature>
<evidence type="ECO:0000256" key="1">
    <source>
        <dbReference type="SAM" id="MobiDB-lite"/>
    </source>
</evidence>
<feature type="chain" id="PRO_5043439531" evidence="2">
    <location>
        <begin position="23"/>
        <end position="918"/>
    </location>
</feature>
<dbReference type="AlphaFoldDB" id="A0AAV5T5E4"/>
<gene>
    <name evidence="3" type="ORF">PENTCL1PPCAC_11877</name>
</gene>
<evidence type="ECO:0000313" key="4">
    <source>
        <dbReference type="Proteomes" id="UP001432027"/>
    </source>
</evidence>
<feature type="region of interest" description="Disordered" evidence="1">
    <location>
        <begin position="576"/>
        <end position="599"/>
    </location>
</feature>
<accession>A0AAV5T5E4</accession>
<sequence length="918" mass="104609">DSPMYPIPSLLFLLVMLKAAIATQTIKRPDYARDTGLPDVVLTKYEKSNWLYRKLMKPDPYHVVDPKHLSEAKKLDAEFGKKGGFLVKPSLKKEQIDRRALPHQTRIRLSQPQQAQWAYYRNPAIETNKGLLDKKAQSQEVVKRVFAANPYVQYVSGGNPMDPYGAARSAEGGARIGPNLEELRARLPETETRVVKPIGRRLHQPPPWETYDSFGRRSLIPKRLAPIPFLDKANARREAINKYYGQKNPPGFVHWPQAAPAYLQNAEEYALANHKHLKILENGGVRAAINSDNPALVDATFKHYGELEMTAPRRTEWEKAEMMKDSQRIAEAFKWERIKDKLKDTNNHMVAQLKAAGKHLPVELERQRKFGMKNLKRMSSTHSRYGQNEMHAEKNKLFRREKVATHPLDALWLSSMLLEKGMEGHWPHIDDKDNRHYGVPSPWAGGHYNPIQSTFNKKGPFRNWHPDRLSGKCIGTSYGHIDSEDCFTNGQWGAAWGTRPRQHSLSHPAEYQVAGGMQFSQEKRDNLRRKWIKAGTSQHEIEQLAQRNWKDEEEFQYPQRWSAYRRDDTNKFVITEAQDNERGKVHPSGSEEDRKDNPWAYAPLSSTFAHLQQATAPRSRNWNLQFVQDYNFDAPKTLGVYIQNKKNVSRVLRPFSAPPPNLQISPDMPKLDGDLRHPDPSGSGALDNPMAGLVYEVEYDLRDHQSTYQKTFGSNPQGLHPTDPGIPDIIMEGRLICFGDVGAEDGQISLFSDTAHISSAFTDKDGRFKLATTMDYAPHKLKVTFFHQCKESTEEKLAGKGEQGEMPLPLKYGDRRVYDLGEIDSSDPEYNWERTERQIEGVEYQGDEFIPAMAKLRPCDPNTMGAIACNAILSATETKDKDKPAEPDLDKEKNAVPGKTQFGLDRDAPQFVPHLVRN</sequence>
<comment type="caution">
    <text evidence="3">The sequence shown here is derived from an EMBL/GenBank/DDBJ whole genome shotgun (WGS) entry which is preliminary data.</text>
</comment>
<evidence type="ECO:0000313" key="3">
    <source>
        <dbReference type="EMBL" id="GMS89702.1"/>
    </source>
</evidence>
<feature type="compositionally biased region" description="Basic and acidic residues" evidence="1">
    <location>
        <begin position="877"/>
        <end position="894"/>
    </location>
</feature>
<reference evidence="3" key="1">
    <citation type="submission" date="2023-10" db="EMBL/GenBank/DDBJ databases">
        <title>Genome assembly of Pristionchus species.</title>
        <authorList>
            <person name="Yoshida K."/>
            <person name="Sommer R.J."/>
        </authorList>
    </citation>
    <scope>NUCLEOTIDE SEQUENCE</scope>
    <source>
        <strain evidence="3">RS0144</strain>
    </source>
</reference>
<proteinExistence type="predicted"/>
<feature type="compositionally biased region" description="Basic and acidic residues" evidence="1">
    <location>
        <begin position="579"/>
        <end position="597"/>
    </location>
</feature>
<feature type="signal peptide" evidence="2">
    <location>
        <begin position="1"/>
        <end position="22"/>
    </location>
</feature>
<dbReference type="Proteomes" id="UP001432027">
    <property type="component" value="Unassembled WGS sequence"/>
</dbReference>
<name>A0AAV5T5E4_9BILA</name>
<organism evidence="3 4">
    <name type="scientific">Pristionchus entomophagus</name>
    <dbReference type="NCBI Taxonomy" id="358040"/>
    <lineage>
        <taxon>Eukaryota</taxon>
        <taxon>Metazoa</taxon>
        <taxon>Ecdysozoa</taxon>
        <taxon>Nematoda</taxon>
        <taxon>Chromadorea</taxon>
        <taxon>Rhabditida</taxon>
        <taxon>Rhabditina</taxon>
        <taxon>Diplogasteromorpha</taxon>
        <taxon>Diplogasteroidea</taxon>
        <taxon>Neodiplogasteridae</taxon>
        <taxon>Pristionchus</taxon>
    </lineage>
</organism>